<proteinExistence type="predicted"/>
<reference evidence="1" key="1">
    <citation type="journal article" date="2019" name="bioRxiv">
        <title>The Genome of the Zebra Mussel, Dreissena polymorpha: A Resource for Invasive Species Research.</title>
        <authorList>
            <person name="McCartney M.A."/>
            <person name="Auch B."/>
            <person name="Kono T."/>
            <person name="Mallez S."/>
            <person name="Zhang Y."/>
            <person name="Obille A."/>
            <person name="Becker A."/>
            <person name="Abrahante J.E."/>
            <person name="Garbe J."/>
            <person name="Badalamenti J.P."/>
            <person name="Herman A."/>
            <person name="Mangelson H."/>
            <person name="Liachko I."/>
            <person name="Sullivan S."/>
            <person name="Sone E.D."/>
            <person name="Koren S."/>
            <person name="Silverstein K.A.T."/>
            <person name="Beckman K.B."/>
            <person name="Gohl D.M."/>
        </authorList>
    </citation>
    <scope>NUCLEOTIDE SEQUENCE</scope>
    <source>
        <strain evidence="1">Duluth1</strain>
        <tissue evidence="1">Whole animal</tissue>
    </source>
</reference>
<accession>A0A9D4HVQ3</accession>
<dbReference type="Proteomes" id="UP000828390">
    <property type="component" value="Unassembled WGS sequence"/>
</dbReference>
<evidence type="ECO:0000313" key="1">
    <source>
        <dbReference type="EMBL" id="KAH3734574.1"/>
    </source>
</evidence>
<evidence type="ECO:0000313" key="2">
    <source>
        <dbReference type="Proteomes" id="UP000828390"/>
    </source>
</evidence>
<sequence length="60" mass="6589">MSVAEIEVFLRRLPYLGIIIPTNRMQYVGVCPGTIPDSIGLIAINSDVGEGKAKEVYSHR</sequence>
<organism evidence="1 2">
    <name type="scientific">Dreissena polymorpha</name>
    <name type="common">Zebra mussel</name>
    <name type="synonym">Mytilus polymorpha</name>
    <dbReference type="NCBI Taxonomy" id="45954"/>
    <lineage>
        <taxon>Eukaryota</taxon>
        <taxon>Metazoa</taxon>
        <taxon>Spiralia</taxon>
        <taxon>Lophotrochozoa</taxon>
        <taxon>Mollusca</taxon>
        <taxon>Bivalvia</taxon>
        <taxon>Autobranchia</taxon>
        <taxon>Heteroconchia</taxon>
        <taxon>Euheterodonta</taxon>
        <taxon>Imparidentia</taxon>
        <taxon>Neoheterodontei</taxon>
        <taxon>Myida</taxon>
        <taxon>Dreissenoidea</taxon>
        <taxon>Dreissenidae</taxon>
        <taxon>Dreissena</taxon>
    </lineage>
</organism>
<protein>
    <submittedName>
        <fullName evidence="1">Uncharacterized protein</fullName>
    </submittedName>
</protein>
<comment type="caution">
    <text evidence="1">The sequence shown here is derived from an EMBL/GenBank/DDBJ whole genome shotgun (WGS) entry which is preliminary data.</text>
</comment>
<name>A0A9D4HVQ3_DREPO</name>
<reference evidence="1" key="2">
    <citation type="submission" date="2020-11" db="EMBL/GenBank/DDBJ databases">
        <authorList>
            <person name="McCartney M.A."/>
            <person name="Auch B."/>
            <person name="Kono T."/>
            <person name="Mallez S."/>
            <person name="Becker A."/>
            <person name="Gohl D.M."/>
            <person name="Silverstein K.A.T."/>
            <person name="Koren S."/>
            <person name="Bechman K.B."/>
            <person name="Herman A."/>
            <person name="Abrahante J.E."/>
            <person name="Garbe J."/>
        </authorList>
    </citation>
    <scope>NUCLEOTIDE SEQUENCE</scope>
    <source>
        <strain evidence="1">Duluth1</strain>
        <tissue evidence="1">Whole animal</tissue>
    </source>
</reference>
<dbReference type="AlphaFoldDB" id="A0A9D4HVQ3"/>
<dbReference type="EMBL" id="JAIWYP010000011">
    <property type="protein sequence ID" value="KAH3734574.1"/>
    <property type="molecule type" value="Genomic_DNA"/>
</dbReference>
<gene>
    <name evidence="1" type="ORF">DPMN_041013</name>
</gene>
<keyword evidence="2" id="KW-1185">Reference proteome</keyword>